<dbReference type="SMART" id="SM00283">
    <property type="entry name" value="MA"/>
    <property type="match status" value="1"/>
</dbReference>
<evidence type="ECO:0000256" key="6">
    <source>
        <dbReference type="SAM" id="Phobius"/>
    </source>
</evidence>
<feature type="domain" description="HAMP" evidence="8">
    <location>
        <begin position="185"/>
        <end position="237"/>
    </location>
</feature>
<dbReference type="PANTHER" id="PTHR43531:SF14">
    <property type="entry name" value="METHYL-ACCEPTING CHEMOTAXIS PROTEIN I-RELATED"/>
    <property type="match status" value="1"/>
</dbReference>
<dbReference type="CDD" id="cd06225">
    <property type="entry name" value="HAMP"/>
    <property type="match status" value="1"/>
</dbReference>
<keyword evidence="1" id="KW-0488">Methylation</keyword>
<dbReference type="InterPro" id="IPR003660">
    <property type="entry name" value="HAMP_dom"/>
</dbReference>
<accession>A0ABX7WLY3</accession>
<gene>
    <name evidence="9" type="ORF">HNO53_12805</name>
</gene>
<keyword evidence="6" id="KW-0812">Transmembrane</keyword>
<evidence type="ECO:0000256" key="5">
    <source>
        <dbReference type="SAM" id="MobiDB-lite"/>
    </source>
</evidence>
<protein>
    <submittedName>
        <fullName evidence="9">HAMP domain-containing protein</fullName>
    </submittedName>
</protein>
<dbReference type="InterPro" id="IPR004089">
    <property type="entry name" value="MCPsignal_dom"/>
</dbReference>
<dbReference type="PANTHER" id="PTHR43531">
    <property type="entry name" value="PROTEIN ICFG"/>
    <property type="match status" value="1"/>
</dbReference>
<feature type="region of interest" description="Disordered" evidence="5">
    <location>
        <begin position="258"/>
        <end position="294"/>
    </location>
</feature>
<name>A0ABX7WLY3_9GAMM</name>
<dbReference type="SMART" id="SM00304">
    <property type="entry name" value="HAMP"/>
    <property type="match status" value="1"/>
</dbReference>
<feature type="domain" description="Methyl-accepting transducer" evidence="7">
    <location>
        <begin position="242"/>
        <end position="471"/>
    </location>
</feature>
<sequence length="528" mass="57375">MLGLKAINTTVNTTFERDVALASNSALVQILSLQQRRYEKDAFINIANQEKLASYYDKWVDTQNRLREALSNGPSLTESESIHVLYNEAGIALNGYVDGFNEVYDKILSGMLIDTESANSAFREHKQSIYRLEEVAEQIEQAAISNMASAKGDILNQYDYARWSLAAFSTIALLLATFLAYAITRSIVNPLHRAVEAAQRVAEGDLTSKIVSKGSDEVSLLLSTLNNMQDKLSNLVSSLRSSSKNVYTGSNEIAIGSQDLSSRTEEQASSLQETASSMEEMASTVRQNTDSATEADRLSADAAATAEAGSQDVFRTIELMQEIAASSNKINEFIEIIDTISFQTNILALNASVEAARAGEQGRGFAVVANEVRSLASRSAESAKEIRAVVESTTAQISNGAEQAKRSGKTINQTVDSIRQVSDLMKEIAIATREQSSGIDQINIALTSMDTITQQNASLVEQTSAAAASLEIQAKQLTELVSTFRTEDKIETSPSPLQDVRESQSLSITPTKLSLSPVKPQEAVWSEY</sequence>
<keyword evidence="10" id="KW-1185">Reference proteome</keyword>
<dbReference type="PROSITE" id="PS50111">
    <property type="entry name" value="CHEMOTAXIS_TRANSDUC_2"/>
    <property type="match status" value="1"/>
</dbReference>
<dbReference type="InterPro" id="IPR004090">
    <property type="entry name" value="Chemotax_Me-accpt_rcpt"/>
</dbReference>
<feature type="compositionally biased region" description="Polar residues" evidence="5">
    <location>
        <begin position="267"/>
        <end position="277"/>
    </location>
</feature>
<evidence type="ECO:0000313" key="10">
    <source>
        <dbReference type="Proteomes" id="UP000671845"/>
    </source>
</evidence>
<comment type="similarity">
    <text evidence="3">Belongs to the methyl-accepting chemotaxis (MCP) protein family.</text>
</comment>
<evidence type="ECO:0000256" key="2">
    <source>
        <dbReference type="ARBA" id="ARBA00023224"/>
    </source>
</evidence>
<dbReference type="SUPFAM" id="SSF58104">
    <property type="entry name" value="Methyl-accepting chemotaxis protein (MCP) signaling domain"/>
    <property type="match status" value="1"/>
</dbReference>
<keyword evidence="6" id="KW-1133">Transmembrane helix</keyword>
<dbReference type="Proteomes" id="UP000671845">
    <property type="component" value="Chromosome"/>
</dbReference>
<feature type="region of interest" description="Disordered" evidence="5">
    <location>
        <begin position="488"/>
        <end position="508"/>
    </location>
</feature>
<dbReference type="EMBL" id="CP053383">
    <property type="protein sequence ID" value="QTP61264.1"/>
    <property type="molecule type" value="Genomic_DNA"/>
</dbReference>
<dbReference type="Pfam" id="PF00672">
    <property type="entry name" value="HAMP"/>
    <property type="match status" value="1"/>
</dbReference>
<keyword evidence="6" id="KW-0472">Membrane</keyword>
<dbReference type="Gene3D" id="1.10.287.950">
    <property type="entry name" value="Methyl-accepting chemotaxis protein"/>
    <property type="match status" value="1"/>
</dbReference>
<dbReference type="PROSITE" id="PS50885">
    <property type="entry name" value="HAMP"/>
    <property type="match status" value="1"/>
</dbReference>
<evidence type="ECO:0000259" key="8">
    <source>
        <dbReference type="PROSITE" id="PS50885"/>
    </source>
</evidence>
<evidence type="ECO:0000313" key="9">
    <source>
        <dbReference type="EMBL" id="QTP61264.1"/>
    </source>
</evidence>
<dbReference type="Pfam" id="PF00015">
    <property type="entry name" value="MCPsignal"/>
    <property type="match status" value="1"/>
</dbReference>
<dbReference type="CDD" id="cd11386">
    <property type="entry name" value="MCP_signal"/>
    <property type="match status" value="1"/>
</dbReference>
<dbReference type="InterPro" id="IPR051310">
    <property type="entry name" value="MCP_chemotaxis"/>
</dbReference>
<proteinExistence type="inferred from homology"/>
<dbReference type="PRINTS" id="PR00260">
    <property type="entry name" value="CHEMTRNSDUCR"/>
</dbReference>
<evidence type="ECO:0000256" key="1">
    <source>
        <dbReference type="ARBA" id="ARBA00022481"/>
    </source>
</evidence>
<evidence type="ECO:0000256" key="3">
    <source>
        <dbReference type="ARBA" id="ARBA00029447"/>
    </source>
</evidence>
<reference evidence="9 10" key="1">
    <citation type="journal article" date="2021" name="Front. Microbiol.">
        <title>Aerobic Denitrification and Heterotrophic Sulfur Oxidation in the Genus Halomonas Revealed by Six Novel Species Characterizations and Genome-Based Analysis.</title>
        <authorList>
            <person name="Wang L."/>
            <person name="Shao Z."/>
        </authorList>
    </citation>
    <scope>NUCLEOTIDE SEQUENCE [LARGE SCALE GENOMIC DNA]</scope>
    <source>
        <strain evidence="9 10">MCCC 1A13718</strain>
    </source>
</reference>
<evidence type="ECO:0000256" key="4">
    <source>
        <dbReference type="PROSITE-ProRule" id="PRU00284"/>
    </source>
</evidence>
<organism evidence="9 10">
    <name type="scientific">Halomonas sulfidivorans</name>
    <dbReference type="NCBI Taxonomy" id="2733488"/>
    <lineage>
        <taxon>Bacteria</taxon>
        <taxon>Pseudomonadati</taxon>
        <taxon>Pseudomonadota</taxon>
        <taxon>Gammaproteobacteria</taxon>
        <taxon>Oceanospirillales</taxon>
        <taxon>Halomonadaceae</taxon>
        <taxon>Halomonas</taxon>
    </lineage>
</organism>
<keyword evidence="2 4" id="KW-0807">Transducer</keyword>
<feature type="transmembrane region" description="Helical" evidence="6">
    <location>
        <begin position="163"/>
        <end position="183"/>
    </location>
</feature>
<evidence type="ECO:0000259" key="7">
    <source>
        <dbReference type="PROSITE" id="PS50111"/>
    </source>
</evidence>